<proteinExistence type="predicted"/>
<organism evidence="2 3">
    <name type="scientific">Pseudovibrio japonicus</name>
    <dbReference type="NCBI Taxonomy" id="366534"/>
    <lineage>
        <taxon>Bacteria</taxon>
        <taxon>Pseudomonadati</taxon>
        <taxon>Pseudomonadota</taxon>
        <taxon>Alphaproteobacteria</taxon>
        <taxon>Hyphomicrobiales</taxon>
        <taxon>Stappiaceae</taxon>
        <taxon>Pseudovibrio</taxon>
    </lineage>
</organism>
<dbReference type="RefSeq" id="WP_189437974.1">
    <property type="nucleotide sequence ID" value="NZ_BMXE01000006.1"/>
</dbReference>
<reference evidence="3" key="1">
    <citation type="journal article" date="2019" name="Int. J. Syst. Evol. Microbiol.">
        <title>The Global Catalogue of Microorganisms (GCM) 10K type strain sequencing project: providing services to taxonomists for standard genome sequencing and annotation.</title>
        <authorList>
            <consortium name="The Broad Institute Genomics Platform"/>
            <consortium name="The Broad Institute Genome Sequencing Center for Infectious Disease"/>
            <person name="Wu L."/>
            <person name="Ma J."/>
        </authorList>
    </citation>
    <scope>NUCLEOTIDE SEQUENCE [LARGE SCALE GENOMIC DNA]</scope>
    <source>
        <strain evidence="3">KCTC 12861</strain>
    </source>
</reference>
<dbReference type="InterPro" id="IPR029058">
    <property type="entry name" value="AB_hydrolase_fold"/>
</dbReference>
<dbReference type="InterPro" id="IPR000073">
    <property type="entry name" value="AB_hydrolase_1"/>
</dbReference>
<feature type="domain" description="AB hydrolase-1" evidence="1">
    <location>
        <begin position="6"/>
        <end position="247"/>
    </location>
</feature>
<dbReference type="PANTHER" id="PTHR43798:SF33">
    <property type="entry name" value="HYDROLASE, PUTATIVE (AFU_ORTHOLOGUE AFUA_2G14860)-RELATED"/>
    <property type="match status" value="1"/>
</dbReference>
<dbReference type="SUPFAM" id="SSF53474">
    <property type="entry name" value="alpha/beta-Hydrolases"/>
    <property type="match status" value="1"/>
</dbReference>
<dbReference type="PANTHER" id="PTHR43798">
    <property type="entry name" value="MONOACYLGLYCEROL LIPASE"/>
    <property type="match status" value="1"/>
</dbReference>
<sequence>MKNKRLFLLHGAPGHSGIWGPVLDLLPNDLEVICPTLEWFGPEDWKRPGEEFSTEAHSEQICNLLKEHPKGDNYVAAWSYSTHPVLLALIKHPELIAAALLYEPGLPTYLDTQEEIDRFQHSAAHGFTPIISAMQEQGAAAAVRALFDSSGGVGCFESMSEERQALYLQSERMMPLLLGGGQHPTNIQSADLKRIKTPVTVILGDRSPDHFAIPSRKVAATVANGHLRMQENCDHMMPEKDPARFARLLREWLEV</sequence>
<protein>
    <recommendedName>
        <fullName evidence="1">AB hydrolase-1 domain-containing protein</fullName>
    </recommendedName>
</protein>
<dbReference type="EMBL" id="BMXE01000006">
    <property type="protein sequence ID" value="GHB41645.1"/>
    <property type="molecule type" value="Genomic_DNA"/>
</dbReference>
<gene>
    <name evidence="2" type="ORF">GCM10007094_33890</name>
</gene>
<dbReference type="Proteomes" id="UP000637980">
    <property type="component" value="Unassembled WGS sequence"/>
</dbReference>
<accession>A0ABQ3EMK2</accession>
<keyword evidence="3" id="KW-1185">Reference proteome</keyword>
<dbReference type="Pfam" id="PF12697">
    <property type="entry name" value="Abhydrolase_6"/>
    <property type="match status" value="1"/>
</dbReference>
<dbReference type="InterPro" id="IPR050266">
    <property type="entry name" value="AB_hydrolase_sf"/>
</dbReference>
<comment type="caution">
    <text evidence="2">The sequence shown here is derived from an EMBL/GenBank/DDBJ whole genome shotgun (WGS) entry which is preliminary data.</text>
</comment>
<evidence type="ECO:0000313" key="2">
    <source>
        <dbReference type="EMBL" id="GHB41645.1"/>
    </source>
</evidence>
<dbReference type="Gene3D" id="3.40.50.1820">
    <property type="entry name" value="alpha/beta hydrolase"/>
    <property type="match status" value="1"/>
</dbReference>
<name>A0ABQ3EMK2_9HYPH</name>
<evidence type="ECO:0000313" key="3">
    <source>
        <dbReference type="Proteomes" id="UP000637980"/>
    </source>
</evidence>
<evidence type="ECO:0000259" key="1">
    <source>
        <dbReference type="Pfam" id="PF12697"/>
    </source>
</evidence>